<comment type="caution">
    <text evidence="7">The sequence shown here is derived from an EMBL/GenBank/DDBJ whole genome shotgun (WGS) entry which is preliminary data.</text>
</comment>
<name>A0ABX1E2D0_9PROT</name>
<dbReference type="SUPFAM" id="SSF46785">
    <property type="entry name" value="Winged helix' DNA-binding domain"/>
    <property type="match status" value="1"/>
</dbReference>
<accession>A0ABX1E2D0</accession>
<evidence type="ECO:0000256" key="2">
    <source>
        <dbReference type="ARBA" id="ARBA00023015"/>
    </source>
</evidence>
<dbReference type="Proteomes" id="UP000787635">
    <property type="component" value="Unassembled WGS sequence"/>
</dbReference>
<dbReference type="InterPro" id="IPR036388">
    <property type="entry name" value="WH-like_DNA-bd_sf"/>
</dbReference>
<keyword evidence="2" id="KW-0805">Transcription regulation</keyword>
<dbReference type="Gene3D" id="3.40.190.290">
    <property type="match status" value="1"/>
</dbReference>
<gene>
    <name evidence="7" type="ORF">HEQ75_08265</name>
</gene>
<dbReference type="SUPFAM" id="SSF53850">
    <property type="entry name" value="Periplasmic binding protein-like II"/>
    <property type="match status" value="1"/>
</dbReference>
<dbReference type="InterPro" id="IPR036390">
    <property type="entry name" value="WH_DNA-bd_sf"/>
</dbReference>
<sequence>MTTRCVRCIIWGMYLDLPGLEAFIAVAELGSFRRAASRLGLSQPALTRRLQRLEAVTGAELLDRRAQPIRLTATGTALLPEAQEAIGRLRAAIRRAVDPDRGQRIEIGCLPTLAVRHLGPVLAAHGAAWPESEVVLHESSATEIRAMLDANRIDFALAAIGAERWNVERVPLFDEPFFLVLPRSHRLAARESVAWAELRDEKLVSTHAVSENRRLVDAALDQARVPTTWRVEVRHLATAVAMVAAGAGIIALPASALPEPLPPGLATLRLLRPALTRRVGLLSPRERQLSPAARSLMAAIVTALRRVPEAALRCGPEAAARPAPPAAPRRGRALRPASPHG</sequence>
<feature type="domain" description="HTH lysR-type" evidence="6">
    <location>
        <begin position="15"/>
        <end position="72"/>
    </location>
</feature>
<dbReference type="PRINTS" id="PR00039">
    <property type="entry name" value="HTHLYSR"/>
</dbReference>
<evidence type="ECO:0000256" key="4">
    <source>
        <dbReference type="ARBA" id="ARBA00023163"/>
    </source>
</evidence>
<dbReference type="Gene3D" id="1.10.10.10">
    <property type="entry name" value="Winged helix-like DNA-binding domain superfamily/Winged helix DNA-binding domain"/>
    <property type="match status" value="1"/>
</dbReference>
<protein>
    <submittedName>
        <fullName evidence="7">LysR family transcriptional regulator</fullName>
    </submittedName>
</protein>
<dbReference type="InterPro" id="IPR000847">
    <property type="entry name" value="LysR_HTH_N"/>
</dbReference>
<organism evidence="7 8">
    <name type="scientific">Falsiroseomonas selenitidurans</name>
    <dbReference type="NCBI Taxonomy" id="2716335"/>
    <lineage>
        <taxon>Bacteria</taxon>
        <taxon>Pseudomonadati</taxon>
        <taxon>Pseudomonadota</taxon>
        <taxon>Alphaproteobacteria</taxon>
        <taxon>Acetobacterales</taxon>
        <taxon>Roseomonadaceae</taxon>
        <taxon>Falsiroseomonas</taxon>
    </lineage>
</organism>
<dbReference type="PROSITE" id="PS50931">
    <property type="entry name" value="HTH_LYSR"/>
    <property type="match status" value="1"/>
</dbReference>
<dbReference type="EMBL" id="JAAVNE010000010">
    <property type="protein sequence ID" value="NKC30855.1"/>
    <property type="molecule type" value="Genomic_DNA"/>
</dbReference>
<feature type="region of interest" description="Disordered" evidence="5">
    <location>
        <begin position="316"/>
        <end position="341"/>
    </location>
</feature>
<comment type="similarity">
    <text evidence="1">Belongs to the LysR transcriptional regulatory family.</text>
</comment>
<keyword evidence="8" id="KW-1185">Reference proteome</keyword>
<dbReference type="PANTHER" id="PTHR30419:SF8">
    <property type="entry name" value="NITROGEN ASSIMILATION TRANSCRIPTIONAL ACTIVATOR-RELATED"/>
    <property type="match status" value="1"/>
</dbReference>
<evidence type="ECO:0000256" key="3">
    <source>
        <dbReference type="ARBA" id="ARBA00023125"/>
    </source>
</evidence>
<evidence type="ECO:0000259" key="6">
    <source>
        <dbReference type="PROSITE" id="PS50931"/>
    </source>
</evidence>
<dbReference type="Pfam" id="PF03466">
    <property type="entry name" value="LysR_substrate"/>
    <property type="match status" value="1"/>
</dbReference>
<dbReference type="InterPro" id="IPR050950">
    <property type="entry name" value="HTH-type_LysR_regulators"/>
</dbReference>
<evidence type="ECO:0000256" key="1">
    <source>
        <dbReference type="ARBA" id="ARBA00009437"/>
    </source>
</evidence>
<evidence type="ECO:0000256" key="5">
    <source>
        <dbReference type="SAM" id="MobiDB-lite"/>
    </source>
</evidence>
<evidence type="ECO:0000313" key="7">
    <source>
        <dbReference type="EMBL" id="NKC30855.1"/>
    </source>
</evidence>
<proteinExistence type="inferred from homology"/>
<evidence type="ECO:0000313" key="8">
    <source>
        <dbReference type="Proteomes" id="UP000787635"/>
    </source>
</evidence>
<reference evidence="7 8" key="1">
    <citation type="submission" date="2020-03" db="EMBL/GenBank/DDBJ databases">
        <title>Roseomonas selenitidurans sp. nov. isolated from urban soil.</title>
        <authorList>
            <person name="Liu H."/>
        </authorList>
    </citation>
    <scope>NUCLEOTIDE SEQUENCE [LARGE SCALE GENOMIC DNA]</scope>
    <source>
        <strain evidence="7 8">BU-1</strain>
    </source>
</reference>
<dbReference type="Pfam" id="PF00126">
    <property type="entry name" value="HTH_1"/>
    <property type="match status" value="1"/>
</dbReference>
<dbReference type="InterPro" id="IPR005119">
    <property type="entry name" value="LysR_subst-bd"/>
</dbReference>
<keyword evidence="4" id="KW-0804">Transcription</keyword>
<keyword evidence="3" id="KW-0238">DNA-binding</keyword>
<dbReference type="PANTHER" id="PTHR30419">
    <property type="entry name" value="HTH-TYPE TRANSCRIPTIONAL REGULATOR YBHD"/>
    <property type="match status" value="1"/>
</dbReference>